<keyword evidence="1" id="KW-1133">Transmembrane helix</keyword>
<keyword evidence="3" id="KW-1185">Reference proteome</keyword>
<protein>
    <submittedName>
        <fullName evidence="2">Uncharacterized protein</fullName>
    </submittedName>
</protein>
<evidence type="ECO:0000313" key="3">
    <source>
        <dbReference type="Proteomes" id="UP001409585"/>
    </source>
</evidence>
<organism evidence="2 3">
    <name type="scientific">Halioxenophilus aromaticivorans</name>
    <dbReference type="NCBI Taxonomy" id="1306992"/>
    <lineage>
        <taxon>Bacteria</taxon>
        <taxon>Pseudomonadati</taxon>
        <taxon>Pseudomonadota</taxon>
        <taxon>Gammaproteobacteria</taxon>
        <taxon>Alteromonadales</taxon>
        <taxon>Alteromonadaceae</taxon>
        <taxon>Halioxenophilus</taxon>
    </lineage>
</organism>
<reference evidence="3" key="1">
    <citation type="journal article" date="2019" name="Int. J. Syst. Evol. Microbiol.">
        <title>The Global Catalogue of Microorganisms (GCM) 10K type strain sequencing project: providing services to taxonomists for standard genome sequencing and annotation.</title>
        <authorList>
            <consortium name="The Broad Institute Genomics Platform"/>
            <consortium name="The Broad Institute Genome Sequencing Center for Infectious Disease"/>
            <person name="Wu L."/>
            <person name="Ma J."/>
        </authorList>
    </citation>
    <scope>NUCLEOTIDE SEQUENCE [LARGE SCALE GENOMIC DNA]</scope>
    <source>
        <strain evidence="3">JCM 19134</strain>
    </source>
</reference>
<feature type="transmembrane region" description="Helical" evidence="1">
    <location>
        <begin position="15"/>
        <end position="33"/>
    </location>
</feature>
<sequence>MILQRLATAIRKQDWFTVVIETLIVVFGVYLGIQLGNWNAASNAAREETVILEQLHSQFEDFVAITEVRLEQQRDSLRATDQLLEVIATGKEPDDRNLMINILQRAGRLKDAPTAPTTLLELISSGRLSELSSATLRGQLTQFQQQLAEHRNIAAIALHRISDPTTGRHKAVISKPYTLAEVVDYNWELIPEMRAEQQVLQIGKYHLTEQMAGLIELAKAILSEIEAVQP</sequence>
<proteinExistence type="predicted"/>
<dbReference type="EMBL" id="BAABLX010000011">
    <property type="protein sequence ID" value="GAA4940806.1"/>
    <property type="molecule type" value="Genomic_DNA"/>
</dbReference>
<dbReference type="RefSeq" id="WP_345420712.1">
    <property type="nucleotide sequence ID" value="NZ_AP031496.1"/>
</dbReference>
<dbReference type="AlphaFoldDB" id="A0AAV3U169"/>
<gene>
    <name evidence="2" type="ORF">GCM10025791_18970</name>
</gene>
<evidence type="ECO:0000256" key="1">
    <source>
        <dbReference type="SAM" id="Phobius"/>
    </source>
</evidence>
<evidence type="ECO:0000313" key="2">
    <source>
        <dbReference type="EMBL" id="GAA4940806.1"/>
    </source>
</evidence>
<comment type="caution">
    <text evidence="2">The sequence shown here is derived from an EMBL/GenBank/DDBJ whole genome shotgun (WGS) entry which is preliminary data.</text>
</comment>
<name>A0AAV3U169_9ALTE</name>
<dbReference type="Proteomes" id="UP001409585">
    <property type="component" value="Unassembled WGS sequence"/>
</dbReference>
<keyword evidence="1" id="KW-0472">Membrane</keyword>
<accession>A0AAV3U169</accession>
<keyword evidence="1" id="KW-0812">Transmembrane</keyword>
<dbReference type="InterPro" id="IPR045749">
    <property type="entry name" value="DUF6090"/>
</dbReference>
<dbReference type="Pfam" id="PF19578">
    <property type="entry name" value="DUF6090"/>
    <property type="match status" value="1"/>
</dbReference>